<dbReference type="GO" id="GO:0016787">
    <property type="term" value="F:hydrolase activity"/>
    <property type="evidence" value="ECO:0007669"/>
    <property type="project" value="UniProtKB-KW"/>
</dbReference>
<dbReference type="PANTHER" id="PTHR43219">
    <property type="entry name" value="CRISPR-ASSOCIATED ENDONUCLEASE CAS1"/>
    <property type="match status" value="1"/>
</dbReference>
<dbReference type="GO" id="GO:0004520">
    <property type="term" value="F:DNA endonuclease activity"/>
    <property type="evidence" value="ECO:0007669"/>
    <property type="project" value="InterPro"/>
</dbReference>
<dbReference type="STRING" id="204536.SULAZ_0865"/>
<accession>C1DUQ7</accession>
<dbReference type="GO" id="GO:0003677">
    <property type="term" value="F:DNA binding"/>
    <property type="evidence" value="ECO:0007669"/>
    <property type="project" value="UniProtKB-KW"/>
</dbReference>
<dbReference type="HOGENOM" id="CLU_1895115_0_0_0"/>
<dbReference type="KEGG" id="saf:SULAZ_0865"/>
<keyword evidence="6" id="KW-0051">Antiviral defense</keyword>
<evidence type="ECO:0000313" key="8">
    <source>
        <dbReference type="EMBL" id="ACN99643.1"/>
    </source>
</evidence>
<evidence type="ECO:0000256" key="1">
    <source>
        <dbReference type="ARBA" id="ARBA00022722"/>
    </source>
</evidence>
<dbReference type="Proteomes" id="UP000001369">
    <property type="component" value="Chromosome"/>
</dbReference>
<evidence type="ECO:0000256" key="5">
    <source>
        <dbReference type="ARBA" id="ARBA00022842"/>
    </source>
</evidence>
<keyword evidence="4" id="KW-0378">Hydrolase</keyword>
<keyword evidence="5" id="KW-0460">Magnesium</keyword>
<evidence type="ECO:0000256" key="2">
    <source>
        <dbReference type="ARBA" id="ARBA00022723"/>
    </source>
</evidence>
<dbReference type="PANTHER" id="PTHR43219:SF1">
    <property type="entry name" value="CRISPR-ASSOCIATED ENDONUCLEASE CAS1"/>
    <property type="match status" value="1"/>
</dbReference>
<evidence type="ECO:0000256" key="7">
    <source>
        <dbReference type="ARBA" id="ARBA00023125"/>
    </source>
</evidence>
<evidence type="ECO:0000313" key="9">
    <source>
        <dbReference type="Proteomes" id="UP000001369"/>
    </source>
</evidence>
<dbReference type="InterPro" id="IPR019858">
    <property type="entry name" value="CRISPR-assoc_Cas1_HMARI/TNEAP"/>
</dbReference>
<evidence type="ECO:0000256" key="4">
    <source>
        <dbReference type="ARBA" id="ARBA00022801"/>
    </source>
</evidence>
<evidence type="ECO:0000256" key="6">
    <source>
        <dbReference type="ARBA" id="ARBA00023118"/>
    </source>
</evidence>
<dbReference type="AlphaFoldDB" id="C1DUQ7"/>
<dbReference type="Pfam" id="PF01867">
    <property type="entry name" value="Cas_Cas1"/>
    <property type="match status" value="1"/>
</dbReference>
<dbReference type="GO" id="GO:0043571">
    <property type="term" value="P:maintenance of CRISPR repeat elements"/>
    <property type="evidence" value="ECO:0007669"/>
    <property type="project" value="InterPro"/>
</dbReference>
<keyword evidence="2" id="KW-0479">Metal-binding</keyword>
<dbReference type="InterPro" id="IPR002729">
    <property type="entry name" value="CRISPR-assoc_Cas1"/>
</dbReference>
<dbReference type="InterPro" id="IPR042206">
    <property type="entry name" value="CRISPR-assoc_Cas1_C"/>
</dbReference>
<keyword evidence="7" id="KW-0238">DNA-binding</keyword>
<dbReference type="eggNOG" id="COG1518">
    <property type="taxonomic scope" value="Bacteria"/>
</dbReference>
<dbReference type="GO" id="GO:0046872">
    <property type="term" value="F:metal ion binding"/>
    <property type="evidence" value="ECO:0007669"/>
    <property type="project" value="UniProtKB-KW"/>
</dbReference>
<sequence length="134" mass="16152">MGNSLMYTTVLSQIYRTHLDPRIGYLHETNQRSFSLNLDIAEIFKPLIVDRVIFSLINKGQIKIEHFDEDIEFSYLNEKGRQIFIKAFEEKLFTTIKYKNLGNVSYRKLIRIECYKLYKHFLDEEIYKPFIAEW</sequence>
<dbReference type="GO" id="GO:0051607">
    <property type="term" value="P:defense response to virus"/>
    <property type="evidence" value="ECO:0007669"/>
    <property type="project" value="UniProtKB-KW"/>
</dbReference>
<name>C1DUQ7_SULAA</name>
<dbReference type="EMBL" id="CP001229">
    <property type="protein sequence ID" value="ACN99643.1"/>
    <property type="molecule type" value="Genomic_DNA"/>
</dbReference>
<dbReference type="Gene3D" id="1.20.120.920">
    <property type="entry name" value="CRISPR-associated endonuclease Cas1, C-terminal domain"/>
    <property type="match status" value="1"/>
</dbReference>
<organism evidence="8 9">
    <name type="scientific">Sulfurihydrogenibium azorense (strain DSM 15241 / OCM 825 / Az-Fu1)</name>
    <dbReference type="NCBI Taxonomy" id="204536"/>
    <lineage>
        <taxon>Bacteria</taxon>
        <taxon>Pseudomonadati</taxon>
        <taxon>Aquificota</taxon>
        <taxon>Aquificia</taxon>
        <taxon>Aquificales</taxon>
        <taxon>Hydrogenothermaceae</taxon>
        <taxon>Sulfurihydrogenibium</taxon>
    </lineage>
</organism>
<evidence type="ECO:0000256" key="3">
    <source>
        <dbReference type="ARBA" id="ARBA00022759"/>
    </source>
</evidence>
<keyword evidence="9" id="KW-1185">Reference proteome</keyword>
<gene>
    <name evidence="8" type="ordered locus">SULAZ_0865</name>
</gene>
<dbReference type="NCBIfam" id="TIGR00287">
    <property type="entry name" value="cas1"/>
    <property type="match status" value="1"/>
</dbReference>
<protein>
    <submittedName>
        <fullName evidence="8">Crispr-associated protein Cas1</fullName>
    </submittedName>
</protein>
<keyword evidence="3" id="KW-0255">Endonuclease</keyword>
<proteinExistence type="predicted"/>
<keyword evidence="1" id="KW-0540">Nuclease</keyword>
<reference evidence="8 9" key="1">
    <citation type="journal article" date="2009" name="J. Bacteriol.">
        <title>Complete and draft genome sequences of six members of the Aquificales.</title>
        <authorList>
            <person name="Reysenbach A.L."/>
            <person name="Hamamura N."/>
            <person name="Podar M."/>
            <person name="Griffiths E."/>
            <person name="Ferreira S."/>
            <person name="Hochstein R."/>
            <person name="Heidelberg J."/>
            <person name="Johnson J."/>
            <person name="Mead D."/>
            <person name="Pohorille A."/>
            <person name="Sarmiento M."/>
            <person name="Schweighofer K."/>
            <person name="Seshadri R."/>
            <person name="Voytek M.A."/>
        </authorList>
    </citation>
    <scope>NUCLEOTIDE SEQUENCE [LARGE SCALE GENOMIC DNA]</scope>
    <source>
        <strain evidence="9">Az-Fu1 / DSM 15241 / OCM 825</strain>
    </source>
</reference>